<evidence type="ECO:0000313" key="1">
    <source>
        <dbReference type="EMBL" id="KAG0439787.1"/>
    </source>
</evidence>
<reference evidence="1 2" key="1">
    <citation type="journal article" date="2020" name="Cell">
        <title>Large-Scale Comparative Analyses of Tick Genomes Elucidate Their Genetic Diversity and Vector Capacities.</title>
        <authorList>
            <consortium name="Tick Genome and Microbiome Consortium (TIGMIC)"/>
            <person name="Jia N."/>
            <person name="Wang J."/>
            <person name="Shi W."/>
            <person name="Du L."/>
            <person name="Sun Y."/>
            <person name="Zhan W."/>
            <person name="Jiang J.F."/>
            <person name="Wang Q."/>
            <person name="Zhang B."/>
            <person name="Ji P."/>
            <person name="Bell-Sakyi L."/>
            <person name="Cui X.M."/>
            <person name="Yuan T.T."/>
            <person name="Jiang B.G."/>
            <person name="Yang W.F."/>
            <person name="Lam T.T."/>
            <person name="Chang Q.C."/>
            <person name="Ding S.J."/>
            <person name="Wang X.J."/>
            <person name="Zhu J.G."/>
            <person name="Ruan X.D."/>
            <person name="Zhao L."/>
            <person name="Wei J.T."/>
            <person name="Ye R.Z."/>
            <person name="Que T.C."/>
            <person name="Du C.H."/>
            <person name="Zhou Y.H."/>
            <person name="Cheng J.X."/>
            <person name="Dai P.F."/>
            <person name="Guo W.B."/>
            <person name="Han X.H."/>
            <person name="Huang E.J."/>
            <person name="Li L.F."/>
            <person name="Wei W."/>
            <person name="Gao Y.C."/>
            <person name="Liu J.Z."/>
            <person name="Shao H.Z."/>
            <person name="Wang X."/>
            <person name="Wang C.C."/>
            <person name="Yang T.C."/>
            <person name="Huo Q.B."/>
            <person name="Li W."/>
            <person name="Chen H.Y."/>
            <person name="Chen S.E."/>
            <person name="Zhou L.G."/>
            <person name="Ni X.B."/>
            <person name="Tian J.H."/>
            <person name="Sheng Y."/>
            <person name="Liu T."/>
            <person name="Pan Y.S."/>
            <person name="Xia L.Y."/>
            <person name="Li J."/>
            <person name="Zhao F."/>
            <person name="Cao W.C."/>
        </authorList>
    </citation>
    <scope>NUCLEOTIDE SEQUENCE [LARGE SCALE GENOMIC DNA]</scope>
    <source>
        <strain evidence="1">Iper-2018</strain>
    </source>
</reference>
<proteinExistence type="predicted"/>
<keyword evidence="2" id="KW-1185">Reference proteome</keyword>
<evidence type="ECO:0000313" key="2">
    <source>
        <dbReference type="Proteomes" id="UP000805193"/>
    </source>
</evidence>
<gene>
    <name evidence="1" type="ORF">HPB47_016534</name>
</gene>
<organism evidence="1 2">
    <name type="scientific">Ixodes persulcatus</name>
    <name type="common">Taiga tick</name>
    <dbReference type="NCBI Taxonomy" id="34615"/>
    <lineage>
        <taxon>Eukaryota</taxon>
        <taxon>Metazoa</taxon>
        <taxon>Ecdysozoa</taxon>
        <taxon>Arthropoda</taxon>
        <taxon>Chelicerata</taxon>
        <taxon>Arachnida</taxon>
        <taxon>Acari</taxon>
        <taxon>Parasitiformes</taxon>
        <taxon>Ixodida</taxon>
        <taxon>Ixodoidea</taxon>
        <taxon>Ixodidae</taxon>
        <taxon>Ixodinae</taxon>
        <taxon>Ixodes</taxon>
    </lineage>
</organism>
<protein>
    <submittedName>
        <fullName evidence="1">Uncharacterized protein</fullName>
    </submittedName>
</protein>
<accession>A0AC60QQR4</accession>
<sequence>MSSVQLRPLMPPMLLQHLAPAMFLWRLVSIVLRPLVPPMSLWCQASSIILRLLQPMYLWCLVLPMSRWYPVPFLFQSYPGPFLWYPVPFSVPCTMQDRMVFDGIPATSVPSAIPVSDLQAAFRAAAVPVLPAVPTAAFQEAPGGAVKESPEPPVPPSGAMMSTASILSQLALSYCSKLPSFSSTTVVPELRGARGCNTSRTSSGSYCSRGLRREYWCDTRINSYISISNLSAEDRPTANWAPPVRHQQNRPAPVAPAVEPPSANTEFANRLQLKGRRAQAVESLVLAVCEELKISAAGPEGADGELTWDQVFAELGDYAISPAIIEELKAAYEYQGFDAKVVAEQMAARGVSKVHEKEGLKVGAYMDRLTLVVIGLMRGANLDKVRKGMKEANKSKLDTLVRHYGLQSKPVDTAAITLPRVIATFPGLAMDVLKVVEMEPVHHLTMTGLVENYPRQMMFSAFPSLIPRDIPDVLLSAYLLYQHQVSLVINKDNAQKQQASLEGFEHAAMESNYVTQRQRVLRLVEEGWLHIENGKVSLTPAVSTALNKAAALYRTRK</sequence>
<comment type="caution">
    <text evidence="1">The sequence shown here is derived from an EMBL/GenBank/DDBJ whole genome shotgun (WGS) entry which is preliminary data.</text>
</comment>
<name>A0AC60QQR4_IXOPE</name>
<dbReference type="EMBL" id="JABSTQ010005237">
    <property type="protein sequence ID" value="KAG0439787.1"/>
    <property type="molecule type" value="Genomic_DNA"/>
</dbReference>
<dbReference type="Proteomes" id="UP000805193">
    <property type="component" value="Unassembled WGS sequence"/>
</dbReference>